<proteinExistence type="predicted"/>
<comment type="caution">
    <text evidence="2">The sequence shown here is derived from an EMBL/GenBank/DDBJ whole genome shotgun (WGS) entry which is preliminary data.</text>
</comment>
<dbReference type="Proteomes" id="UP000265703">
    <property type="component" value="Unassembled WGS sequence"/>
</dbReference>
<dbReference type="PROSITE" id="PS51886">
    <property type="entry name" value="TLDC"/>
    <property type="match status" value="1"/>
</dbReference>
<dbReference type="AlphaFoldDB" id="A0A397SGC8"/>
<dbReference type="OrthoDB" id="2308709at2759"/>
<keyword evidence="3" id="KW-1185">Reference proteome</keyword>
<evidence type="ECO:0000313" key="2">
    <source>
        <dbReference type="EMBL" id="RIA83949.1"/>
    </source>
</evidence>
<dbReference type="EMBL" id="QKYT01000531">
    <property type="protein sequence ID" value="RIA83949.1"/>
    <property type="molecule type" value="Genomic_DNA"/>
</dbReference>
<protein>
    <recommendedName>
        <fullName evidence="1">TLDc domain-containing protein</fullName>
    </recommendedName>
</protein>
<accession>A0A397SGC8</accession>
<reference evidence="2 3" key="1">
    <citation type="submission" date="2018-06" db="EMBL/GenBank/DDBJ databases">
        <title>Comparative genomics reveals the genomic features of Rhizophagus irregularis, R. cerebriforme, R. diaphanum and Gigaspora rosea, and their symbiotic lifestyle signature.</title>
        <authorList>
            <person name="Morin E."/>
            <person name="San Clemente H."/>
            <person name="Chen E.C.H."/>
            <person name="De La Providencia I."/>
            <person name="Hainaut M."/>
            <person name="Kuo A."/>
            <person name="Kohler A."/>
            <person name="Murat C."/>
            <person name="Tang N."/>
            <person name="Roy S."/>
            <person name="Loubradou J."/>
            <person name="Henrissat B."/>
            <person name="Grigoriev I.V."/>
            <person name="Corradi N."/>
            <person name="Roux C."/>
            <person name="Martin F.M."/>
        </authorList>
    </citation>
    <scope>NUCLEOTIDE SEQUENCE [LARGE SCALE GENOMIC DNA]</scope>
    <source>
        <strain evidence="2 3">DAOM 227022</strain>
    </source>
</reference>
<evidence type="ECO:0000313" key="3">
    <source>
        <dbReference type="Proteomes" id="UP000265703"/>
    </source>
</evidence>
<organism evidence="2 3">
    <name type="scientific">Glomus cerebriforme</name>
    <dbReference type="NCBI Taxonomy" id="658196"/>
    <lineage>
        <taxon>Eukaryota</taxon>
        <taxon>Fungi</taxon>
        <taxon>Fungi incertae sedis</taxon>
        <taxon>Mucoromycota</taxon>
        <taxon>Glomeromycotina</taxon>
        <taxon>Glomeromycetes</taxon>
        <taxon>Glomerales</taxon>
        <taxon>Glomeraceae</taxon>
        <taxon>Glomus</taxon>
    </lineage>
</organism>
<feature type="domain" description="TLDc" evidence="1">
    <location>
        <begin position="1"/>
        <end position="132"/>
    </location>
</feature>
<sequence length="134" mass="15817">MSRDGFNPEVFFNKCNGQGPFVVLIRVQSKKIYGDYNPIGYTGRSRWLSSTESFIFSFENDQDINNMKISRSTNDDNSILDCRQNSGYFFNFGDMLYVNRQYLRIGYCTLHYDNVFNKNQFPIDEIEVFNVKYL</sequence>
<dbReference type="InterPro" id="IPR006571">
    <property type="entry name" value="TLDc_dom"/>
</dbReference>
<name>A0A397SGC8_9GLOM</name>
<gene>
    <name evidence="2" type="ORF">C1645_785233</name>
</gene>
<dbReference type="STRING" id="658196.A0A397SGC8"/>
<dbReference type="Pfam" id="PF07534">
    <property type="entry name" value="TLD"/>
    <property type="match status" value="1"/>
</dbReference>
<evidence type="ECO:0000259" key="1">
    <source>
        <dbReference type="PROSITE" id="PS51886"/>
    </source>
</evidence>